<dbReference type="Gene3D" id="1.10.287.130">
    <property type="match status" value="1"/>
</dbReference>
<sequence length="1351" mass="154467">MFRIVVLCFILLFFRVGFSQSETYKFTHITTADGLSQSSVIVIRQDNLGQIWVGTRDGLNKYDGTDFTVYRYDKNNPYSISNNDILSIEQDSDGFIWVGTNLGLNKYNPQKNTFKTYFSNKNNYSLKDNSVGVIKELSNKEIWIGTNQGISIYDKSKDSFKKNLIYGQVLSILETNKGDVFVGTTSGLWKLVDTTNNDYQFELIKGTNNLIIQCIIENKNGNLLIGTRKESVLEFNVDTNNITAYFKEETLENKNRNVRQLLLDGDSKLWIGTYNGIQIADKSKNIQLLTSNINDNESINDNFIKALFKDKNGSIWVGTYHGGINVWDESNINFINITQKPGNIGLGYKVVSSIVSHKNFIFLGTEGGGISVINTNTKKINYITAKNTLALRSNNVKSLYLSRENLLWIGTFTNGFAVYNIETKRFINMQLPKTLREYMGNVGIYDIKQDNNGNMLLGTNGKGLIKYNINDKSYKIFANNKKSNSLSNIIIRTIKVDTKNNIWLGTPKGLNYIDDTTGSIKKYFFDSELKTGYAITSVYEDSKGVIWVGTIANGLFKLVDNTFTSIDLKSNTTTIAGIRSMIEDDNGSFWISSVNQGIINYNPTNNSIVAHYTQKEGLASNQFNNNASLRIGDNLFFGGPAGAVFFNPKNLLKNNYVPQVIITDLKIKNKSISVDDDSQLLSRTISYTKNIELSHEEGNFNISFSIPNFINSSSNRYKYRLKGLENDWIETDEHSASYTIQNPGNYIFEVKGINSDGISNDVATSLNIKVHPAPWRTWWAFILYGIVLFAIFYYLLNILKSRTKLKHQLDLEHLEVEQTKQTNIAKLEFFTNISHEFRTPLTLILGPLNQILENYKGSSLMYKKLKVIESSANHLLQLINRLMDFRKLESNLIKLETAEGNIVKFLKEIYLSFSEYAKDGNYDYSFHSPSDEIYVYYDRYKLERVFYNLISNAFRYTPKNGKIVLRVIQKPHKIILQVEDSGVGVAKEYQDKIFERFFELSLNNKPDNDYNKGTGIGLSIVKNIIDLHKGEIKVRNNENNKGSIFSVELLLGRDHINDDEIIEDFKFSDDLSQYVNQLDETPVILEENNILDHVSEEKLTILLVEDNKPLRKFMRTLLAKEYNILEAENGKVAYKIAIKEKIDIIVSDVVMPIMTGTELCSLVKKDIKTSHIPIILLTSRSSLIYKLEGLETGADDYISKPFNINEFKLRIKNILSSIARLKQKINSINTVQSDELILPSLDEKLYKKALKLVEKNISNEEFDIYYFCSELGVSRTVLFRKVKAWTDFTPKDFIQHIRLKKGAELLEQNKMNIAQVSYKVGFKNPKYFSKCFRKKFGKTPTEYIKTFCEYE</sequence>
<reference evidence="17 18" key="1">
    <citation type="submission" date="2016-12" db="EMBL/GenBank/DDBJ databases">
        <title>Trade-off between light-utilization and light-protection in marine flavobacteria.</title>
        <authorList>
            <person name="Kumagai Y."/>
            <person name="Yoshizawa S."/>
            <person name="Kogure K."/>
            <person name="Iwasaki W."/>
        </authorList>
    </citation>
    <scope>NUCLEOTIDE SEQUENCE [LARGE SCALE GENOMIC DNA]</scope>
    <source>
        <strain evidence="17 18">KCTC 12100</strain>
    </source>
</reference>
<gene>
    <name evidence="17" type="ORF">BTO14_00010</name>
</gene>
<evidence type="ECO:0000256" key="5">
    <source>
        <dbReference type="ARBA" id="ARBA00022741"/>
    </source>
</evidence>
<accession>A0A2P6CA42</accession>
<evidence type="ECO:0000313" key="18">
    <source>
        <dbReference type="Proteomes" id="UP000247345"/>
    </source>
</evidence>
<evidence type="ECO:0000256" key="3">
    <source>
        <dbReference type="ARBA" id="ARBA00022553"/>
    </source>
</evidence>
<keyword evidence="3 12" id="KW-0597">Phosphoprotein</keyword>
<dbReference type="PANTHER" id="PTHR43547">
    <property type="entry name" value="TWO-COMPONENT HISTIDINE KINASE"/>
    <property type="match status" value="1"/>
</dbReference>
<keyword evidence="11" id="KW-0804">Transcription</keyword>
<dbReference type="EC" id="2.7.13.3" evidence="2"/>
<dbReference type="SUPFAM" id="SSF47384">
    <property type="entry name" value="Homodimeric domain of signal transducing histidine kinase"/>
    <property type="match status" value="1"/>
</dbReference>
<dbReference type="EMBL" id="MSCK01000001">
    <property type="protein sequence ID" value="PQJ71728.1"/>
    <property type="molecule type" value="Genomic_DNA"/>
</dbReference>
<dbReference type="InterPro" id="IPR013783">
    <property type="entry name" value="Ig-like_fold"/>
</dbReference>
<dbReference type="InterPro" id="IPR005467">
    <property type="entry name" value="His_kinase_dom"/>
</dbReference>
<dbReference type="FunFam" id="3.30.565.10:FF:000037">
    <property type="entry name" value="Hybrid sensor histidine kinase/response regulator"/>
    <property type="match status" value="1"/>
</dbReference>
<feature type="domain" description="Response regulatory" evidence="16">
    <location>
        <begin position="1100"/>
        <end position="1215"/>
    </location>
</feature>
<keyword evidence="13" id="KW-0472">Membrane</keyword>
<dbReference type="OrthoDB" id="358279at2"/>
<evidence type="ECO:0000256" key="6">
    <source>
        <dbReference type="ARBA" id="ARBA00022777"/>
    </source>
</evidence>
<dbReference type="GO" id="GO:0005524">
    <property type="term" value="F:ATP binding"/>
    <property type="evidence" value="ECO:0007669"/>
    <property type="project" value="UniProtKB-KW"/>
</dbReference>
<dbReference type="PROSITE" id="PS50110">
    <property type="entry name" value="RESPONSE_REGULATORY"/>
    <property type="match status" value="1"/>
</dbReference>
<dbReference type="CDD" id="cd17574">
    <property type="entry name" value="REC_OmpR"/>
    <property type="match status" value="1"/>
</dbReference>
<keyword evidence="9" id="KW-0805">Transcription regulation</keyword>
<dbReference type="InterPro" id="IPR036097">
    <property type="entry name" value="HisK_dim/P_sf"/>
</dbReference>
<dbReference type="FunFam" id="1.10.287.130:FF:000045">
    <property type="entry name" value="Two-component system sensor histidine kinase/response regulator"/>
    <property type="match status" value="1"/>
</dbReference>
<dbReference type="InterPro" id="IPR001789">
    <property type="entry name" value="Sig_transdc_resp-reg_receiver"/>
</dbReference>
<keyword evidence="8" id="KW-0902">Two-component regulatory system</keyword>
<comment type="catalytic activity">
    <reaction evidence="1">
        <text>ATP + protein L-histidine = ADP + protein N-phospho-L-histidine.</text>
        <dbReference type="EC" id="2.7.13.3"/>
    </reaction>
</comment>
<keyword evidence="7" id="KW-0067">ATP-binding</keyword>
<evidence type="ECO:0000259" key="14">
    <source>
        <dbReference type="PROSITE" id="PS01124"/>
    </source>
</evidence>
<dbReference type="Pfam" id="PF02518">
    <property type="entry name" value="HATPase_c"/>
    <property type="match status" value="1"/>
</dbReference>
<keyword evidence="13" id="KW-1133">Transmembrane helix</keyword>
<feature type="domain" description="Histidine kinase" evidence="15">
    <location>
        <begin position="832"/>
        <end position="1053"/>
    </location>
</feature>
<dbReference type="InterPro" id="IPR018060">
    <property type="entry name" value="HTH_AraC"/>
</dbReference>
<dbReference type="PROSITE" id="PS50109">
    <property type="entry name" value="HIS_KIN"/>
    <property type="match status" value="1"/>
</dbReference>
<dbReference type="SUPFAM" id="SSF46689">
    <property type="entry name" value="Homeodomain-like"/>
    <property type="match status" value="1"/>
</dbReference>
<dbReference type="Gene3D" id="2.130.10.10">
    <property type="entry name" value="YVTN repeat-like/Quinoprotein amine dehydrogenase"/>
    <property type="match status" value="2"/>
</dbReference>
<name>A0A2P6CA42_9FLAO</name>
<dbReference type="SUPFAM" id="SSF52172">
    <property type="entry name" value="CheY-like"/>
    <property type="match status" value="1"/>
</dbReference>
<dbReference type="PROSITE" id="PS00041">
    <property type="entry name" value="HTH_ARAC_FAMILY_1"/>
    <property type="match status" value="1"/>
</dbReference>
<evidence type="ECO:0000256" key="10">
    <source>
        <dbReference type="ARBA" id="ARBA00023125"/>
    </source>
</evidence>
<dbReference type="SMART" id="SM00448">
    <property type="entry name" value="REC"/>
    <property type="match status" value="1"/>
</dbReference>
<protein>
    <recommendedName>
        <fullName evidence="2">histidine kinase</fullName>
        <ecNumber evidence="2">2.7.13.3</ecNumber>
    </recommendedName>
</protein>
<evidence type="ECO:0000256" key="8">
    <source>
        <dbReference type="ARBA" id="ARBA00023012"/>
    </source>
</evidence>
<evidence type="ECO:0000259" key="15">
    <source>
        <dbReference type="PROSITE" id="PS50109"/>
    </source>
</evidence>
<evidence type="ECO:0000256" key="13">
    <source>
        <dbReference type="SAM" id="Phobius"/>
    </source>
</evidence>
<evidence type="ECO:0000256" key="7">
    <source>
        <dbReference type="ARBA" id="ARBA00022840"/>
    </source>
</evidence>
<dbReference type="InterPro" id="IPR003661">
    <property type="entry name" value="HisK_dim/P_dom"/>
</dbReference>
<dbReference type="InterPro" id="IPR011006">
    <property type="entry name" value="CheY-like_superfamily"/>
</dbReference>
<dbReference type="Gene3D" id="1.10.10.60">
    <property type="entry name" value="Homeodomain-like"/>
    <property type="match status" value="1"/>
</dbReference>
<proteinExistence type="predicted"/>
<keyword evidence="6 17" id="KW-0418">Kinase</keyword>
<dbReference type="FunFam" id="2.60.40.10:FF:000791">
    <property type="entry name" value="Two-component system sensor histidine kinase/response regulator"/>
    <property type="match status" value="1"/>
</dbReference>
<organism evidence="17 18">
    <name type="scientific">Polaribacter butkevichii</name>
    <dbReference type="NCBI Taxonomy" id="218490"/>
    <lineage>
        <taxon>Bacteria</taxon>
        <taxon>Pseudomonadati</taxon>
        <taxon>Bacteroidota</taxon>
        <taxon>Flavobacteriia</taxon>
        <taxon>Flavobacteriales</taxon>
        <taxon>Flavobacteriaceae</taxon>
    </lineage>
</organism>
<evidence type="ECO:0000313" key="17">
    <source>
        <dbReference type="EMBL" id="PQJ71728.1"/>
    </source>
</evidence>
<evidence type="ECO:0000256" key="2">
    <source>
        <dbReference type="ARBA" id="ARBA00012438"/>
    </source>
</evidence>
<dbReference type="SUPFAM" id="SSF55874">
    <property type="entry name" value="ATPase domain of HSP90 chaperone/DNA topoisomerase II/histidine kinase"/>
    <property type="match status" value="1"/>
</dbReference>
<dbReference type="InterPro" id="IPR036890">
    <property type="entry name" value="HATPase_C_sf"/>
</dbReference>
<dbReference type="InterPro" id="IPR003594">
    <property type="entry name" value="HATPase_dom"/>
</dbReference>
<dbReference type="InterPro" id="IPR011047">
    <property type="entry name" value="Quinoprotein_ADH-like_sf"/>
</dbReference>
<dbReference type="RefSeq" id="WP_105047392.1">
    <property type="nucleotide sequence ID" value="NZ_CP150661.1"/>
</dbReference>
<dbReference type="Pfam" id="PF00512">
    <property type="entry name" value="HisKA"/>
    <property type="match status" value="1"/>
</dbReference>
<dbReference type="GO" id="GO:0000155">
    <property type="term" value="F:phosphorelay sensor kinase activity"/>
    <property type="evidence" value="ECO:0007669"/>
    <property type="project" value="InterPro"/>
</dbReference>
<dbReference type="Proteomes" id="UP000247345">
    <property type="component" value="Unassembled WGS sequence"/>
</dbReference>
<dbReference type="CDD" id="cd00082">
    <property type="entry name" value="HisKA"/>
    <property type="match status" value="1"/>
</dbReference>
<dbReference type="Pfam" id="PF07494">
    <property type="entry name" value="Reg_prop"/>
    <property type="match status" value="3"/>
</dbReference>
<keyword evidence="4" id="KW-0808">Transferase</keyword>
<feature type="transmembrane region" description="Helical" evidence="13">
    <location>
        <begin position="778"/>
        <end position="796"/>
    </location>
</feature>
<comment type="caution">
    <text evidence="17">The sequence shown here is derived from an EMBL/GenBank/DDBJ whole genome shotgun (WGS) entry which is preliminary data.</text>
</comment>
<dbReference type="InterPro" id="IPR011110">
    <property type="entry name" value="Reg_prop"/>
</dbReference>
<evidence type="ECO:0000256" key="11">
    <source>
        <dbReference type="ARBA" id="ARBA00023163"/>
    </source>
</evidence>
<dbReference type="InterPro" id="IPR015943">
    <property type="entry name" value="WD40/YVTN_repeat-like_dom_sf"/>
</dbReference>
<feature type="modified residue" description="4-aspartylphosphate" evidence="12">
    <location>
        <position position="1148"/>
    </location>
</feature>
<dbReference type="InterPro" id="IPR004358">
    <property type="entry name" value="Sig_transdc_His_kin-like_C"/>
</dbReference>
<dbReference type="InterPro" id="IPR018062">
    <property type="entry name" value="HTH_AraC-typ_CS"/>
</dbReference>
<dbReference type="SUPFAM" id="SSF63829">
    <property type="entry name" value="Calcium-dependent phosphotriesterase"/>
    <property type="match status" value="1"/>
</dbReference>
<feature type="domain" description="HTH araC/xylS-type" evidence="14">
    <location>
        <begin position="1247"/>
        <end position="1346"/>
    </location>
</feature>
<dbReference type="PROSITE" id="PS01124">
    <property type="entry name" value="HTH_ARAC_FAMILY_2"/>
    <property type="match status" value="1"/>
</dbReference>
<dbReference type="InterPro" id="IPR009057">
    <property type="entry name" value="Homeodomain-like_sf"/>
</dbReference>
<evidence type="ECO:0000256" key="9">
    <source>
        <dbReference type="ARBA" id="ARBA00023015"/>
    </source>
</evidence>
<keyword evidence="13" id="KW-0812">Transmembrane</keyword>
<dbReference type="GO" id="GO:0043565">
    <property type="term" value="F:sequence-specific DNA binding"/>
    <property type="evidence" value="ECO:0007669"/>
    <property type="project" value="InterPro"/>
</dbReference>
<dbReference type="PANTHER" id="PTHR43547:SF2">
    <property type="entry name" value="HYBRID SIGNAL TRANSDUCTION HISTIDINE KINASE C"/>
    <property type="match status" value="1"/>
</dbReference>
<keyword evidence="10" id="KW-0238">DNA-binding</keyword>
<evidence type="ECO:0000259" key="16">
    <source>
        <dbReference type="PROSITE" id="PS50110"/>
    </source>
</evidence>
<evidence type="ECO:0000256" key="12">
    <source>
        <dbReference type="PROSITE-ProRule" id="PRU00169"/>
    </source>
</evidence>
<dbReference type="SMART" id="SM00342">
    <property type="entry name" value="HTH_ARAC"/>
    <property type="match status" value="1"/>
</dbReference>
<keyword evidence="18" id="KW-1185">Reference proteome</keyword>
<dbReference type="SMART" id="SM00387">
    <property type="entry name" value="HATPase_c"/>
    <property type="match status" value="1"/>
</dbReference>
<dbReference type="Pfam" id="PF07495">
    <property type="entry name" value="Y_Y_Y"/>
    <property type="match status" value="1"/>
</dbReference>
<dbReference type="Gene3D" id="2.60.40.10">
    <property type="entry name" value="Immunoglobulins"/>
    <property type="match status" value="1"/>
</dbReference>
<dbReference type="SMART" id="SM00388">
    <property type="entry name" value="HisKA"/>
    <property type="match status" value="1"/>
</dbReference>
<dbReference type="InterPro" id="IPR011123">
    <property type="entry name" value="Y_Y_Y"/>
</dbReference>
<keyword evidence="5" id="KW-0547">Nucleotide-binding</keyword>
<dbReference type="Gene3D" id="3.40.50.2300">
    <property type="match status" value="1"/>
</dbReference>
<evidence type="ECO:0000256" key="1">
    <source>
        <dbReference type="ARBA" id="ARBA00000085"/>
    </source>
</evidence>
<dbReference type="SUPFAM" id="SSF50998">
    <property type="entry name" value="Quinoprotein alcohol dehydrogenase-like"/>
    <property type="match status" value="1"/>
</dbReference>
<dbReference type="PRINTS" id="PR00344">
    <property type="entry name" value="BCTRLSENSOR"/>
</dbReference>
<dbReference type="Pfam" id="PF12833">
    <property type="entry name" value="HTH_18"/>
    <property type="match status" value="1"/>
</dbReference>
<dbReference type="Pfam" id="PF00072">
    <property type="entry name" value="Response_reg"/>
    <property type="match status" value="1"/>
</dbReference>
<dbReference type="GO" id="GO:0003700">
    <property type="term" value="F:DNA-binding transcription factor activity"/>
    <property type="evidence" value="ECO:0007669"/>
    <property type="project" value="InterPro"/>
</dbReference>
<evidence type="ECO:0000256" key="4">
    <source>
        <dbReference type="ARBA" id="ARBA00022679"/>
    </source>
</evidence>
<dbReference type="Gene3D" id="3.30.565.10">
    <property type="entry name" value="Histidine kinase-like ATPase, C-terminal domain"/>
    <property type="match status" value="1"/>
</dbReference>